<comment type="caution">
    <text evidence="4">The sequence shown here is derived from an EMBL/GenBank/DDBJ whole genome shotgun (WGS) entry which is preliminary data.</text>
</comment>
<gene>
    <name evidence="4" type="ORF">EDD78_10161</name>
</gene>
<sequence length="221" mass="25759">MYSAGFYPYGTPEEYWAYWSRHIYYNRYEAPVGEPYHKLLRLLEGRDYFVITTNVDHCFQRAGFDKQRLFYTQGDYGLWQCSLPCHQKTYDNEEAVRRMLAGQRDMRIPSELIPRCPVCGRPMSMNLRCDFTFVEDAGWHAAHGRYEEFLRSRQQEKLLYLELGVGGNTPGIIKYPFWQLTAQNPSAAYACLNLTDAQAPKEILPRAICIEQDIGEVLSLL</sequence>
<evidence type="ECO:0000259" key="3">
    <source>
        <dbReference type="PROSITE" id="PS50305"/>
    </source>
</evidence>
<evidence type="ECO:0000313" key="5">
    <source>
        <dbReference type="Proteomes" id="UP000294682"/>
    </source>
</evidence>
<evidence type="ECO:0000256" key="2">
    <source>
        <dbReference type="PROSITE-ProRule" id="PRU00236"/>
    </source>
</evidence>
<dbReference type="EMBL" id="SLUK01000001">
    <property type="protein sequence ID" value="TCL45083.1"/>
    <property type="molecule type" value="Genomic_DNA"/>
</dbReference>
<dbReference type="GO" id="GO:0046872">
    <property type="term" value="F:metal ion binding"/>
    <property type="evidence" value="ECO:0007669"/>
    <property type="project" value="UniProtKB-KW"/>
</dbReference>
<dbReference type="SUPFAM" id="SSF52467">
    <property type="entry name" value="DHS-like NAD/FAD-binding domain"/>
    <property type="match status" value="1"/>
</dbReference>
<feature type="binding site" evidence="2">
    <location>
        <position position="119"/>
    </location>
    <ligand>
        <name>Zn(2+)</name>
        <dbReference type="ChEBI" id="CHEBI:29105"/>
    </ligand>
</feature>
<protein>
    <submittedName>
        <fullName evidence="4">NAD-dependent SIR2 family protein deacetylase</fullName>
    </submittedName>
</protein>
<keyword evidence="2" id="KW-0862">Zinc</keyword>
<organism evidence="4 5">
    <name type="scientific">Harryflintia acetispora</name>
    <dbReference type="NCBI Taxonomy" id="1849041"/>
    <lineage>
        <taxon>Bacteria</taxon>
        <taxon>Bacillati</taxon>
        <taxon>Bacillota</taxon>
        <taxon>Clostridia</taxon>
        <taxon>Eubacteriales</taxon>
        <taxon>Oscillospiraceae</taxon>
        <taxon>Harryflintia</taxon>
    </lineage>
</organism>
<feature type="domain" description="Deacetylase sirtuin-type" evidence="3">
    <location>
        <begin position="1"/>
        <end position="221"/>
    </location>
</feature>
<keyword evidence="1" id="KW-0520">NAD</keyword>
<dbReference type="InterPro" id="IPR026590">
    <property type="entry name" value="Ssirtuin_cat_dom"/>
</dbReference>
<feature type="binding site" evidence="2">
    <location>
        <position position="81"/>
    </location>
    <ligand>
        <name>Zn(2+)</name>
        <dbReference type="ChEBI" id="CHEBI:29105"/>
    </ligand>
</feature>
<dbReference type="AlphaFoldDB" id="A0A9X8Y933"/>
<reference evidence="4 5" key="1">
    <citation type="submission" date="2019-03" db="EMBL/GenBank/DDBJ databases">
        <title>Genomic Encyclopedia of Type Strains, Phase IV (KMG-IV): sequencing the most valuable type-strain genomes for metagenomic binning, comparative biology and taxonomic classification.</title>
        <authorList>
            <person name="Goeker M."/>
        </authorList>
    </citation>
    <scope>NUCLEOTIDE SEQUENCE [LARGE SCALE GENOMIC DNA]</scope>
    <source>
        <strain evidence="4 5">DSM 100433</strain>
    </source>
</reference>
<evidence type="ECO:0000256" key="1">
    <source>
        <dbReference type="ARBA" id="ARBA00023027"/>
    </source>
</evidence>
<dbReference type="Proteomes" id="UP000294682">
    <property type="component" value="Unassembled WGS sequence"/>
</dbReference>
<dbReference type="InterPro" id="IPR029035">
    <property type="entry name" value="DHS-like_NAD/FAD-binding_dom"/>
</dbReference>
<feature type="binding site" evidence="2">
    <location>
        <position position="116"/>
    </location>
    <ligand>
        <name>Zn(2+)</name>
        <dbReference type="ChEBI" id="CHEBI:29105"/>
    </ligand>
</feature>
<comment type="caution">
    <text evidence="2">Lacks conserved residue(s) required for the propagation of feature annotation.</text>
</comment>
<name>A0A9X8Y933_9FIRM</name>
<proteinExistence type="predicted"/>
<accession>A0A9X8Y933</accession>
<dbReference type="Gene3D" id="3.40.50.1220">
    <property type="entry name" value="TPP-binding domain"/>
    <property type="match status" value="1"/>
</dbReference>
<dbReference type="PROSITE" id="PS50305">
    <property type="entry name" value="SIRTUIN"/>
    <property type="match status" value="1"/>
</dbReference>
<feature type="binding site" evidence="2">
    <location>
        <position position="85"/>
    </location>
    <ligand>
        <name>Zn(2+)</name>
        <dbReference type="ChEBI" id="CHEBI:29105"/>
    </ligand>
</feature>
<keyword evidence="5" id="KW-1185">Reference proteome</keyword>
<evidence type="ECO:0000313" key="4">
    <source>
        <dbReference type="EMBL" id="TCL45083.1"/>
    </source>
</evidence>
<keyword evidence="2" id="KW-0479">Metal-binding</keyword>